<evidence type="ECO:0000313" key="1">
    <source>
        <dbReference type="EMBL" id="KKL51475.1"/>
    </source>
</evidence>
<dbReference type="AlphaFoldDB" id="A0A0F9F2K9"/>
<gene>
    <name evidence="1" type="ORF">LCGC14_2295140</name>
</gene>
<reference evidence="1" key="1">
    <citation type="journal article" date="2015" name="Nature">
        <title>Complex archaea that bridge the gap between prokaryotes and eukaryotes.</title>
        <authorList>
            <person name="Spang A."/>
            <person name="Saw J.H."/>
            <person name="Jorgensen S.L."/>
            <person name="Zaremba-Niedzwiedzka K."/>
            <person name="Martijn J."/>
            <person name="Lind A.E."/>
            <person name="van Eijk R."/>
            <person name="Schleper C."/>
            <person name="Guy L."/>
            <person name="Ettema T.J."/>
        </authorList>
    </citation>
    <scope>NUCLEOTIDE SEQUENCE</scope>
</reference>
<proteinExistence type="predicted"/>
<feature type="non-terminal residue" evidence="1">
    <location>
        <position position="22"/>
    </location>
</feature>
<organism evidence="1">
    <name type="scientific">marine sediment metagenome</name>
    <dbReference type="NCBI Taxonomy" id="412755"/>
    <lineage>
        <taxon>unclassified sequences</taxon>
        <taxon>metagenomes</taxon>
        <taxon>ecological metagenomes</taxon>
    </lineage>
</organism>
<comment type="caution">
    <text evidence="1">The sequence shown here is derived from an EMBL/GenBank/DDBJ whole genome shotgun (WGS) entry which is preliminary data.</text>
</comment>
<dbReference type="EMBL" id="LAZR01032236">
    <property type="protein sequence ID" value="KKL51475.1"/>
    <property type="molecule type" value="Genomic_DNA"/>
</dbReference>
<protein>
    <submittedName>
        <fullName evidence="1">Uncharacterized protein</fullName>
    </submittedName>
</protein>
<accession>A0A0F9F2K9</accession>
<sequence>MIQIRQETPEDHWAVDALFDNG</sequence>
<name>A0A0F9F2K9_9ZZZZ</name>